<keyword evidence="3 5" id="KW-1133">Transmembrane helix</keyword>
<comment type="caution">
    <text evidence="8">The sequence shown here is derived from an EMBL/GenBank/DDBJ whole genome shotgun (WGS) entry which is preliminary data.</text>
</comment>
<feature type="domain" description="ABC transmembrane type-1" evidence="7">
    <location>
        <begin position="25"/>
        <end position="304"/>
    </location>
</feature>
<dbReference type="PROSITE" id="PS50929">
    <property type="entry name" value="ABC_TM1F"/>
    <property type="match status" value="1"/>
</dbReference>
<feature type="transmembrane region" description="Helical" evidence="5">
    <location>
        <begin position="275"/>
        <end position="298"/>
    </location>
</feature>
<evidence type="ECO:0000313" key="9">
    <source>
        <dbReference type="Proteomes" id="UP000295705"/>
    </source>
</evidence>
<dbReference type="InterPro" id="IPR027417">
    <property type="entry name" value="P-loop_NTPase"/>
</dbReference>
<dbReference type="EMBL" id="SNYO01000001">
    <property type="protein sequence ID" value="TDQ65325.1"/>
    <property type="molecule type" value="Genomic_DNA"/>
</dbReference>
<dbReference type="PROSITE" id="PS50893">
    <property type="entry name" value="ABC_TRANSPORTER_2"/>
    <property type="match status" value="1"/>
</dbReference>
<dbReference type="PROSITE" id="PS00211">
    <property type="entry name" value="ABC_TRANSPORTER_1"/>
    <property type="match status" value="1"/>
</dbReference>
<reference evidence="8 9" key="1">
    <citation type="submission" date="2019-03" db="EMBL/GenBank/DDBJ databases">
        <title>Genomic Encyclopedia of Type Strains, Phase IV (KMG-IV): sequencing the most valuable type-strain genomes for metagenomic binning, comparative biology and taxonomic classification.</title>
        <authorList>
            <person name="Goeker M."/>
        </authorList>
    </citation>
    <scope>NUCLEOTIDE SEQUENCE [LARGE SCALE GENOMIC DNA]</scope>
    <source>
        <strain evidence="8 9">DSM 45775</strain>
    </source>
</reference>
<organism evidence="8 9">
    <name type="scientific">Actinomycetospora succinea</name>
    <dbReference type="NCBI Taxonomy" id="663603"/>
    <lineage>
        <taxon>Bacteria</taxon>
        <taxon>Bacillati</taxon>
        <taxon>Actinomycetota</taxon>
        <taxon>Actinomycetes</taxon>
        <taxon>Pseudonocardiales</taxon>
        <taxon>Pseudonocardiaceae</taxon>
        <taxon>Actinomycetospora</taxon>
    </lineage>
</organism>
<feature type="transmembrane region" description="Helical" evidence="5">
    <location>
        <begin position="135"/>
        <end position="155"/>
    </location>
</feature>
<feature type="domain" description="ABC transporter" evidence="6">
    <location>
        <begin position="332"/>
        <end position="562"/>
    </location>
</feature>
<evidence type="ECO:0000256" key="1">
    <source>
        <dbReference type="ARBA" id="ARBA00004651"/>
    </source>
</evidence>
<accession>A0A4R6VXP2</accession>
<dbReference type="CDD" id="cd07346">
    <property type="entry name" value="ABC_6TM_exporters"/>
    <property type="match status" value="1"/>
</dbReference>
<dbReference type="InterPro" id="IPR036640">
    <property type="entry name" value="ABC1_TM_sf"/>
</dbReference>
<keyword evidence="4 5" id="KW-0472">Membrane</keyword>
<dbReference type="SUPFAM" id="SSF90123">
    <property type="entry name" value="ABC transporter transmembrane region"/>
    <property type="match status" value="1"/>
</dbReference>
<keyword evidence="8" id="KW-0067">ATP-binding</keyword>
<dbReference type="PANTHER" id="PTHR43394:SF1">
    <property type="entry name" value="ATP-BINDING CASSETTE SUB-FAMILY B MEMBER 10, MITOCHONDRIAL"/>
    <property type="match status" value="1"/>
</dbReference>
<gene>
    <name evidence="8" type="ORF">EV188_101575</name>
</gene>
<dbReference type="InterPro" id="IPR003439">
    <property type="entry name" value="ABC_transporter-like_ATP-bd"/>
</dbReference>
<feature type="transmembrane region" description="Helical" evidence="5">
    <location>
        <begin position="248"/>
        <end position="269"/>
    </location>
</feature>
<evidence type="ECO:0000256" key="5">
    <source>
        <dbReference type="SAM" id="Phobius"/>
    </source>
</evidence>
<protein>
    <submittedName>
        <fullName evidence="8">Putative ABC transport system ATP-binding protein</fullName>
    </submittedName>
</protein>
<dbReference type="GO" id="GO:0005886">
    <property type="term" value="C:plasma membrane"/>
    <property type="evidence" value="ECO:0007669"/>
    <property type="project" value="UniProtKB-SubCell"/>
</dbReference>
<evidence type="ECO:0000259" key="6">
    <source>
        <dbReference type="PROSITE" id="PS50893"/>
    </source>
</evidence>
<keyword evidence="9" id="KW-1185">Reference proteome</keyword>
<dbReference type="RefSeq" id="WP_424922904.1">
    <property type="nucleotide sequence ID" value="NZ_BAABHR010000023.1"/>
</dbReference>
<evidence type="ECO:0000256" key="2">
    <source>
        <dbReference type="ARBA" id="ARBA00022692"/>
    </source>
</evidence>
<dbReference type="Gene3D" id="3.40.50.300">
    <property type="entry name" value="P-loop containing nucleotide triphosphate hydrolases"/>
    <property type="match status" value="1"/>
</dbReference>
<dbReference type="GO" id="GO:0016887">
    <property type="term" value="F:ATP hydrolysis activity"/>
    <property type="evidence" value="ECO:0007669"/>
    <property type="project" value="InterPro"/>
</dbReference>
<dbReference type="Pfam" id="PF00005">
    <property type="entry name" value="ABC_tran"/>
    <property type="match status" value="1"/>
</dbReference>
<evidence type="ECO:0000259" key="7">
    <source>
        <dbReference type="PROSITE" id="PS50929"/>
    </source>
</evidence>
<dbReference type="PANTHER" id="PTHR43394">
    <property type="entry name" value="ATP-DEPENDENT PERMEASE MDL1, MITOCHONDRIAL"/>
    <property type="match status" value="1"/>
</dbReference>
<dbReference type="GO" id="GO:0005524">
    <property type="term" value="F:ATP binding"/>
    <property type="evidence" value="ECO:0007669"/>
    <property type="project" value="UniProtKB-KW"/>
</dbReference>
<dbReference type="GO" id="GO:0015421">
    <property type="term" value="F:ABC-type oligopeptide transporter activity"/>
    <property type="evidence" value="ECO:0007669"/>
    <property type="project" value="TreeGrafter"/>
</dbReference>
<evidence type="ECO:0000256" key="4">
    <source>
        <dbReference type="ARBA" id="ARBA00023136"/>
    </source>
</evidence>
<evidence type="ECO:0000256" key="3">
    <source>
        <dbReference type="ARBA" id="ARBA00022989"/>
    </source>
</evidence>
<dbReference type="Gene3D" id="1.20.1560.10">
    <property type="entry name" value="ABC transporter type 1, transmembrane domain"/>
    <property type="match status" value="1"/>
</dbReference>
<name>A0A4R6VXP2_9PSEU</name>
<evidence type="ECO:0000313" key="8">
    <source>
        <dbReference type="EMBL" id="TDQ65325.1"/>
    </source>
</evidence>
<proteinExistence type="predicted"/>
<keyword evidence="2 5" id="KW-0812">Transmembrane</keyword>
<dbReference type="AlphaFoldDB" id="A0A4R6VXP2"/>
<dbReference type="Proteomes" id="UP000295705">
    <property type="component" value="Unassembled WGS sequence"/>
</dbReference>
<dbReference type="InterPro" id="IPR039421">
    <property type="entry name" value="Type_1_exporter"/>
</dbReference>
<dbReference type="Pfam" id="PF00664">
    <property type="entry name" value="ABC_membrane"/>
    <property type="match status" value="1"/>
</dbReference>
<feature type="transmembrane region" description="Helical" evidence="5">
    <location>
        <begin position="161"/>
        <end position="183"/>
    </location>
</feature>
<dbReference type="SUPFAM" id="SSF52540">
    <property type="entry name" value="P-loop containing nucleoside triphosphate hydrolases"/>
    <property type="match status" value="1"/>
</dbReference>
<feature type="transmembrane region" description="Helical" evidence="5">
    <location>
        <begin position="57"/>
        <end position="77"/>
    </location>
</feature>
<dbReference type="InterPro" id="IPR017871">
    <property type="entry name" value="ABC_transporter-like_CS"/>
</dbReference>
<keyword evidence="8" id="KW-0547">Nucleotide-binding</keyword>
<dbReference type="InterPro" id="IPR011527">
    <property type="entry name" value="ABC1_TM_dom"/>
</dbReference>
<comment type="subcellular location">
    <subcellularLocation>
        <location evidence="1">Cell membrane</location>
        <topology evidence="1">Multi-pass membrane protein</topology>
    </subcellularLocation>
</comment>
<sequence>MTAPLTGPAVLRGSIRDQRGPVSSAAVLFMGHQGCEALVPVLVGVVVDRAIAAGDPVALVGWLAVLGLDFLVLSFCYRWGARRAWLGDVRADQRLRLLIADRLLDPRGGAEAGRLPGELANVAVADAKRVGVVNFAVPLGLAALAAMLVAAVALLRTSVPLGLLILLGTPPLLLLVHFLGVPLQRRSGPEQERAARASGVAADLVDGVRVLKGLGAVPAAVARYRRASRDALGATLGATRVQAGYQGAVLAANGLFLALVALVGGRLAADGQISVGGLVAAVGLAQFLITPLQMLGWVNGRIAQGRASAARIAAVLATGPAVGEGDAATPAVPARPALALHDLHHGSLRGVDLDVAAGETVGVVAADPADAAALVACLAREVDPDRGTITVEGRPLAAHPPRVARTAVLVAEHGAELFSGTLHENVAAAARNSSVAPAMAAAQADQVAEVLPDGVETVLSEQGRSLSGGQRQRVALARALAADAPVLVLHDPTTAIDGVTEVRIAEGLADLRAGRTTLLLATSPALLGVADRVVLLVDGRVAATGTHAVLLDADPAYRGAVT</sequence>